<accession>A0A6I4IUD5</accession>
<feature type="domain" description="N-acetyltransferase" evidence="1">
    <location>
        <begin position="17"/>
        <end position="178"/>
    </location>
</feature>
<reference evidence="3" key="1">
    <citation type="submission" date="2019-05" db="EMBL/GenBank/DDBJ databases">
        <title>Flavobacterium profundi sp. nov., isolated from a deep-sea seamount.</title>
        <authorList>
            <person name="Zhang D.-C."/>
        </authorList>
    </citation>
    <scope>NUCLEOTIDE SEQUENCE [LARGE SCALE GENOMIC DNA]</scope>
    <source>
        <strain evidence="3">TP390</strain>
    </source>
</reference>
<evidence type="ECO:0000259" key="1">
    <source>
        <dbReference type="PROSITE" id="PS51186"/>
    </source>
</evidence>
<keyword evidence="2" id="KW-0808">Transferase</keyword>
<proteinExistence type="predicted"/>
<dbReference type="InterPro" id="IPR051531">
    <property type="entry name" value="N-acetyltransferase"/>
</dbReference>
<dbReference type="SUPFAM" id="SSF55729">
    <property type="entry name" value="Acyl-CoA N-acyltransferases (Nat)"/>
    <property type="match status" value="1"/>
</dbReference>
<dbReference type="OrthoDB" id="9811523at2"/>
<name>A0A6I4IUD5_9FLAO</name>
<dbReference type="Gene3D" id="3.40.630.30">
    <property type="match status" value="1"/>
</dbReference>
<dbReference type="RefSeq" id="WP_140998925.1">
    <property type="nucleotide sequence ID" value="NZ_VDCZ01000012.1"/>
</dbReference>
<dbReference type="AlphaFoldDB" id="A0A6I4IUD5"/>
<dbReference type="InterPro" id="IPR016181">
    <property type="entry name" value="Acyl_CoA_acyltransferase"/>
</dbReference>
<dbReference type="PANTHER" id="PTHR43792:SF1">
    <property type="entry name" value="N-ACETYLTRANSFERASE DOMAIN-CONTAINING PROTEIN"/>
    <property type="match status" value="1"/>
</dbReference>
<dbReference type="InterPro" id="IPR000182">
    <property type="entry name" value="GNAT_dom"/>
</dbReference>
<protein>
    <submittedName>
        <fullName evidence="2">GNAT family N-acetyltransferase</fullName>
    </submittedName>
</protein>
<dbReference type="CDD" id="cd04301">
    <property type="entry name" value="NAT_SF"/>
    <property type="match status" value="1"/>
</dbReference>
<dbReference type="PROSITE" id="PS51186">
    <property type="entry name" value="GNAT"/>
    <property type="match status" value="1"/>
</dbReference>
<sequence>MLQLNFSPFPVLESERLHFRALRDTDVHEIFALRSNPDLMQYIPRPLLTKQEEALEHIKMIQDKIESNEGINWAMTEKGNDKLISLIGFYRTQNENYRSELGYMLLPEYQNKGYITEAIQTLLNYAFTEMGLHSVEAIIDPRNIASEKVLLKNGFRKEAHFVENCYHNGEFLDSVHYGILKQEYYNDTNTKK</sequence>
<evidence type="ECO:0000313" key="2">
    <source>
        <dbReference type="EMBL" id="MVO10502.1"/>
    </source>
</evidence>
<dbReference type="EMBL" id="WQLW01000012">
    <property type="protein sequence ID" value="MVO10502.1"/>
    <property type="molecule type" value="Genomic_DNA"/>
</dbReference>
<organism evidence="2 3">
    <name type="scientific">Flavobacterium profundi</name>
    <dbReference type="NCBI Taxonomy" id="1774945"/>
    <lineage>
        <taxon>Bacteria</taxon>
        <taxon>Pseudomonadati</taxon>
        <taxon>Bacteroidota</taxon>
        <taxon>Flavobacteriia</taxon>
        <taxon>Flavobacteriales</taxon>
        <taxon>Flavobacteriaceae</taxon>
        <taxon>Flavobacterium</taxon>
    </lineage>
</organism>
<dbReference type="Proteomes" id="UP000431264">
    <property type="component" value="Unassembled WGS sequence"/>
</dbReference>
<evidence type="ECO:0000313" key="3">
    <source>
        <dbReference type="Proteomes" id="UP000431264"/>
    </source>
</evidence>
<dbReference type="GO" id="GO:0016747">
    <property type="term" value="F:acyltransferase activity, transferring groups other than amino-acyl groups"/>
    <property type="evidence" value="ECO:0007669"/>
    <property type="project" value="InterPro"/>
</dbReference>
<gene>
    <name evidence="2" type="ORF">GOQ30_15115</name>
</gene>
<dbReference type="Pfam" id="PF13302">
    <property type="entry name" value="Acetyltransf_3"/>
    <property type="match status" value="1"/>
</dbReference>
<comment type="caution">
    <text evidence="2">The sequence shown here is derived from an EMBL/GenBank/DDBJ whole genome shotgun (WGS) entry which is preliminary data.</text>
</comment>
<dbReference type="PANTHER" id="PTHR43792">
    <property type="entry name" value="GNAT FAMILY, PUTATIVE (AFU_ORTHOLOGUE AFUA_3G00765)-RELATED-RELATED"/>
    <property type="match status" value="1"/>
</dbReference>
<keyword evidence="3" id="KW-1185">Reference proteome</keyword>